<comment type="cofactor">
    <cofactor evidence="1 8">
        <name>FMN</name>
        <dbReference type="ChEBI" id="CHEBI:58210"/>
    </cofactor>
</comment>
<organism evidence="11 12">
    <name type="scientific">Jatrophihabitans lederbergiae</name>
    <dbReference type="NCBI Taxonomy" id="3075547"/>
    <lineage>
        <taxon>Bacteria</taxon>
        <taxon>Bacillati</taxon>
        <taxon>Actinomycetota</taxon>
        <taxon>Actinomycetes</taxon>
        <taxon>Jatrophihabitantales</taxon>
        <taxon>Jatrophihabitantaceae</taxon>
        <taxon>Jatrophihabitans</taxon>
    </lineage>
</organism>
<keyword evidence="12" id="KW-1185">Reference proteome</keyword>
<evidence type="ECO:0000313" key="12">
    <source>
        <dbReference type="Proteomes" id="UP001183176"/>
    </source>
</evidence>
<dbReference type="CDD" id="cd02135">
    <property type="entry name" value="YdjA-like"/>
    <property type="match status" value="1"/>
</dbReference>
<dbReference type="EMBL" id="JAVREH010000004">
    <property type="protein sequence ID" value="MDT0260735.1"/>
    <property type="molecule type" value="Genomic_DNA"/>
</dbReference>
<comment type="similarity">
    <text evidence="2 8">Belongs to the nitroreductase family.</text>
</comment>
<dbReference type="RefSeq" id="WP_311421888.1">
    <property type="nucleotide sequence ID" value="NZ_JAVREH010000004.1"/>
</dbReference>
<dbReference type="Pfam" id="PF00881">
    <property type="entry name" value="Nitroreductase"/>
    <property type="match status" value="1"/>
</dbReference>
<evidence type="ECO:0000256" key="8">
    <source>
        <dbReference type="PIRNR" id="PIRNR000232"/>
    </source>
</evidence>
<reference evidence="12" key="1">
    <citation type="submission" date="2023-07" db="EMBL/GenBank/DDBJ databases">
        <title>30 novel species of actinomycetes from the DSMZ collection.</title>
        <authorList>
            <person name="Nouioui I."/>
        </authorList>
    </citation>
    <scope>NUCLEOTIDE SEQUENCE [LARGE SCALE GENOMIC DNA]</scope>
    <source>
        <strain evidence="12">DSM 44399</strain>
    </source>
</reference>
<dbReference type="PANTHER" id="PTHR43821">
    <property type="entry name" value="NAD(P)H NITROREDUCTASE YDJA-RELATED"/>
    <property type="match status" value="1"/>
</dbReference>
<keyword evidence="4 8" id="KW-0288">FMN</keyword>
<dbReference type="PANTHER" id="PTHR43821:SF1">
    <property type="entry name" value="NAD(P)H NITROREDUCTASE YDJA-RELATED"/>
    <property type="match status" value="1"/>
</dbReference>
<dbReference type="InterPro" id="IPR026021">
    <property type="entry name" value="YdjA-like"/>
</dbReference>
<feature type="domain" description="Nitroreductase" evidence="10">
    <location>
        <begin position="7"/>
        <end position="160"/>
    </location>
</feature>
<evidence type="ECO:0000256" key="1">
    <source>
        <dbReference type="ARBA" id="ARBA00001917"/>
    </source>
</evidence>
<dbReference type="Gene3D" id="3.40.109.10">
    <property type="entry name" value="NADH Oxidase"/>
    <property type="match status" value="1"/>
</dbReference>
<accession>A0ABU2J6W0</accession>
<keyword evidence="7 8" id="KW-0520">NAD</keyword>
<evidence type="ECO:0000256" key="2">
    <source>
        <dbReference type="ARBA" id="ARBA00007118"/>
    </source>
</evidence>
<evidence type="ECO:0000256" key="3">
    <source>
        <dbReference type="ARBA" id="ARBA00022630"/>
    </source>
</evidence>
<dbReference type="InterPro" id="IPR052530">
    <property type="entry name" value="NAD(P)H_nitroreductase"/>
</dbReference>
<dbReference type="InterPro" id="IPR000415">
    <property type="entry name" value="Nitroreductase-like"/>
</dbReference>
<protein>
    <recommendedName>
        <fullName evidence="8">Putative NAD(P)H nitroreductase</fullName>
        <ecNumber evidence="8">1.-.-.-</ecNumber>
    </recommendedName>
</protein>
<evidence type="ECO:0000256" key="6">
    <source>
        <dbReference type="ARBA" id="ARBA00023002"/>
    </source>
</evidence>
<proteinExistence type="inferred from homology"/>
<sequence length="199" mass="20907">MDLITAIRSRRSTAPVTDAAPSEAELREHLAVAAHSPDHAGLRPWRLISIRGAARQRLGDALVTGFGDEPGTPAAAKTASRPLRAPLLVAIVCTPVQHPKVPAWEQLAATAAMVSTLELVLFNAGWTAMWRSGPAVELPEVRRLLELAEHEQLLGWLYIGGSPDTGPAQNAAVGSAVVEQPDPEVGGKLSELSAGTATV</sequence>
<evidence type="ECO:0000256" key="4">
    <source>
        <dbReference type="ARBA" id="ARBA00022643"/>
    </source>
</evidence>
<dbReference type="PIRSF" id="PIRSF000232">
    <property type="entry name" value="YdjA"/>
    <property type="match status" value="1"/>
</dbReference>
<keyword evidence="3 8" id="KW-0285">Flavoprotein</keyword>
<feature type="region of interest" description="Disordered" evidence="9">
    <location>
        <begin position="180"/>
        <end position="199"/>
    </location>
</feature>
<dbReference type="EC" id="1.-.-.-" evidence="8"/>
<evidence type="ECO:0000313" key="11">
    <source>
        <dbReference type="EMBL" id="MDT0260735.1"/>
    </source>
</evidence>
<dbReference type="Proteomes" id="UP001183176">
    <property type="component" value="Unassembled WGS sequence"/>
</dbReference>
<evidence type="ECO:0000256" key="7">
    <source>
        <dbReference type="ARBA" id="ARBA00023027"/>
    </source>
</evidence>
<comment type="caution">
    <text evidence="11">The sequence shown here is derived from an EMBL/GenBank/DDBJ whole genome shotgun (WGS) entry which is preliminary data.</text>
</comment>
<evidence type="ECO:0000259" key="10">
    <source>
        <dbReference type="Pfam" id="PF00881"/>
    </source>
</evidence>
<evidence type="ECO:0000256" key="5">
    <source>
        <dbReference type="ARBA" id="ARBA00022857"/>
    </source>
</evidence>
<dbReference type="SUPFAM" id="SSF55469">
    <property type="entry name" value="FMN-dependent nitroreductase-like"/>
    <property type="match status" value="1"/>
</dbReference>
<dbReference type="InterPro" id="IPR029479">
    <property type="entry name" value="Nitroreductase"/>
</dbReference>
<keyword evidence="5 8" id="KW-0521">NADP</keyword>
<keyword evidence="6 8" id="KW-0560">Oxidoreductase</keyword>
<name>A0ABU2J6W0_9ACTN</name>
<gene>
    <name evidence="11" type="ORF">RM423_04935</name>
</gene>
<evidence type="ECO:0000256" key="9">
    <source>
        <dbReference type="SAM" id="MobiDB-lite"/>
    </source>
</evidence>